<protein>
    <submittedName>
        <fullName evidence="2">Uncharacterized protein</fullName>
    </submittedName>
</protein>
<evidence type="ECO:0000313" key="2">
    <source>
        <dbReference type="EMBL" id="KAK7714980.1"/>
    </source>
</evidence>
<accession>A0ABR1NTX5</accession>
<keyword evidence="3" id="KW-1185">Reference proteome</keyword>
<feature type="compositionally biased region" description="Polar residues" evidence="1">
    <location>
        <begin position="37"/>
        <end position="62"/>
    </location>
</feature>
<gene>
    <name evidence="2" type="ORF">SLS63_011497</name>
</gene>
<comment type="caution">
    <text evidence="2">The sequence shown here is derived from an EMBL/GenBank/DDBJ whole genome shotgun (WGS) entry which is preliminary data.</text>
</comment>
<organism evidence="2 3">
    <name type="scientific">Diaporthe eres</name>
    <name type="common">Phomopsis oblonga</name>
    <dbReference type="NCBI Taxonomy" id="83184"/>
    <lineage>
        <taxon>Eukaryota</taxon>
        <taxon>Fungi</taxon>
        <taxon>Dikarya</taxon>
        <taxon>Ascomycota</taxon>
        <taxon>Pezizomycotina</taxon>
        <taxon>Sordariomycetes</taxon>
        <taxon>Sordariomycetidae</taxon>
        <taxon>Diaporthales</taxon>
        <taxon>Diaporthaceae</taxon>
        <taxon>Diaporthe</taxon>
        <taxon>Diaporthe eres species complex</taxon>
    </lineage>
</organism>
<sequence length="339" mass="36668">MMDADFVPNDCLKSSAKYSSLKPKNESNRRGRVGKSSPPTQAGGTRGGKQNTKMPASRARNNNRQLSIVSAASMSLSAQDAGPWCDKCTSLNRRLHGYLLEILKDGEDAVGKWAYAVGASPDQMDCEPAPERIIPEGFRRCSRQHQLCGARTEGSAGMALSPIQSRWPVASFPSAVYPGQPVNVSVPTSADAGPYSQLGSRLDLAQRMQETDSAPGSGALQDRQTLVAIPEHADSFAQRTGPPSQAQLPAPQPLQPPWNSGSQLPVAMYPNTGPSHTTYQWAYQQRNVTDGPSEHNGHQHMETVHSPPDSMAYNEAMRGIGQIRVVQEEQNLSDPDIPK</sequence>
<evidence type="ECO:0000313" key="3">
    <source>
        <dbReference type="Proteomes" id="UP001430848"/>
    </source>
</evidence>
<dbReference type="EMBL" id="JAKNSF020000110">
    <property type="protein sequence ID" value="KAK7714980.1"/>
    <property type="molecule type" value="Genomic_DNA"/>
</dbReference>
<feature type="region of interest" description="Disordered" evidence="1">
    <location>
        <begin position="236"/>
        <end position="271"/>
    </location>
</feature>
<name>A0ABR1NTX5_DIAER</name>
<feature type="region of interest" description="Disordered" evidence="1">
    <location>
        <begin position="288"/>
        <end position="310"/>
    </location>
</feature>
<dbReference type="Proteomes" id="UP001430848">
    <property type="component" value="Unassembled WGS sequence"/>
</dbReference>
<feature type="compositionally biased region" description="Basic and acidic residues" evidence="1">
    <location>
        <begin position="292"/>
        <end position="303"/>
    </location>
</feature>
<proteinExistence type="predicted"/>
<reference evidence="2 3" key="1">
    <citation type="submission" date="2024-02" db="EMBL/GenBank/DDBJ databases">
        <title>De novo assembly and annotation of 12 fungi associated with fruit tree decline syndrome in Ontario, Canada.</title>
        <authorList>
            <person name="Sulman M."/>
            <person name="Ellouze W."/>
            <person name="Ilyukhin E."/>
        </authorList>
    </citation>
    <scope>NUCLEOTIDE SEQUENCE [LARGE SCALE GENOMIC DNA]</scope>
    <source>
        <strain evidence="2 3">M169</strain>
    </source>
</reference>
<evidence type="ECO:0000256" key="1">
    <source>
        <dbReference type="SAM" id="MobiDB-lite"/>
    </source>
</evidence>
<feature type="region of interest" description="Disordered" evidence="1">
    <location>
        <begin position="17"/>
        <end position="62"/>
    </location>
</feature>